<evidence type="ECO:0000256" key="1">
    <source>
        <dbReference type="ARBA" id="ARBA00022801"/>
    </source>
</evidence>
<dbReference type="Gene3D" id="3.10.129.10">
    <property type="entry name" value="Hotdog Thioesterase"/>
    <property type="match status" value="1"/>
</dbReference>
<dbReference type="Pfam" id="PF03061">
    <property type="entry name" value="4HBT"/>
    <property type="match status" value="1"/>
</dbReference>
<reference evidence="3" key="1">
    <citation type="submission" date="2019-03" db="EMBL/GenBank/DDBJ databases">
        <title>Metabolic reconstructions from genomes of highly enriched 'Candidatus Accumulibacter' and 'Candidatus Competibacter' bioreactor populations.</title>
        <authorList>
            <person name="Annavajhala M.K."/>
            <person name="Welles L."/>
            <person name="Abbas B."/>
            <person name="Sorokin D."/>
            <person name="Park H."/>
            <person name="Van Loosdrecht M."/>
            <person name="Chandran K."/>
        </authorList>
    </citation>
    <scope>NUCLEOTIDE SEQUENCE</scope>
    <source>
        <strain evidence="3">SBR_L</strain>
    </source>
</reference>
<protein>
    <submittedName>
        <fullName evidence="3">Hydroxyphenylacetyl-CoA thioesterase PaaI</fullName>
    </submittedName>
</protein>
<dbReference type="InterPro" id="IPR052723">
    <property type="entry name" value="Acyl-CoA_thioesterase_PaaI"/>
</dbReference>
<keyword evidence="4" id="KW-1185">Reference proteome</keyword>
<dbReference type="NCBIfam" id="TIGR00369">
    <property type="entry name" value="unchar_dom_1"/>
    <property type="match status" value="1"/>
</dbReference>
<name>A0ABX1T8J8_9PROT</name>
<dbReference type="InterPro" id="IPR011973">
    <property type="entry name" value="PaaD"/>
</dbReference>
<comment type="caution">
    <text evidence="3">The sequence shown here is derived from an EMBL/GenBank/DDBJ whole genome shotgun (WGS) entry which is preliminary data.</text>
</comment>
<feature type="domain" description="Thioesterase" evidence="2">
    <location>
        <begin position="62"/>
        <end position="135"/>
    </location>
</feature>
<proteinExistence type="predicted"/>
<evidence type="ECO:0000259" key="2">
    <source>
        <dbReference type="Pfam" id="PF03061"/>
    </source>
</evidence>
<dbReference type="InterPro" id="IPR003736">
    <property type="entry name" value="PAAI_dom"/>
</dbReference>
<accession>A0ABX1T8J8</accession>
<dbReference type="InterPro" id="IPR029069">
    <property type="entry name" value="HotDog_dom_sf"/>
</dbReference>
<sequence length="175" mass="18858">MPRNTPSAADSEAATRLAEQTAAAMYSRDAASKLIGLQIICVRPGYSRLTMVVRPDMVNGHHICHGGYLFTLADSAFAYACNAYNRNTVASACHIDFLTPAREGELLEAECEERSRSGRTGVYDTTIRNHNGRIVALFRGKSYRIAGEVIAGLEAEEARPASAGVPASRVEGNPQ</sequence>
<keyword evidence="1" id="KW-0378">Hydrolase</keyword>
<dbReference type="RefSeq" id="WP_169069623.1">
    <property type="nucleotide sequence ID" value="NZ_JAZKUC010000001.1"/>
</dbReference>
<organism evidence="3 4">
    <name type="scientific">Candidatus Accumulibacter contiguus</name>
    <dbReference type="NCBI Taxonomy" id="2954381"/>
    <lineage>
        <taxon>Bacteria</taxon>
        <taxon>Pseudomonadati</taxon>
        <taxon>Pseudomonadota</taxon>
        <taxon>Betaproteobacteria</taxon>
        <taxon>Candidatus Accumulibacter</taxon>
    </lineage>
</organism>
<dbReference type="PANTHER" id="PTHR42856">
    <property type="entry name" value="ACYL-COENZYME A THIOESTERASE PAAI"/>
    <property type="match status" value="1"/>
</dbReference>
<dbReference type="PANTHER" id="PTHR42856:SF1">
    <property type="entry name" value="ACYL-COENZYME A THIOESTERASE PAAI"/>
    <property type="match status" value="1"/>
</dbReference>
<dbReference type="InterPro" id="IPR006683">
    <property type="entry name" value="Thioestr_dom"/>
</dbReference>
<dbReference type="EMBL" id="SPMX01000011">
    <property type="protein sequence ID" value="NMQ04728.1"/>
    <property type="molecule type" value="Genomic_DNA"/>
</dbReference>
<dbReference type="Proteomes" id="UP000886469">
    <property type="component" value="Unassembled WGS sequence"/>
</dbReference>
<dbReference type="SUPFAM" id="SSF54637">
    <property type="entry name" value="Thioesterase/thiol ester dehydrase-isomerase"/>
    <property type="match status" value="1"/>
</dbReference>
<evidence type="ECO:0000313" key="4">
    <source>
        <dbReference type="Proteomes" id="UP000886469"/>
    </source>
</evidence>
<evidence type="ECO:0000313" key="3">
    <source>
        <dbReference type="EMBL" id="NMQ04728.1"/>
    </source>
</evidence>
<dbReference type="CDD" id="cd03443">
    <property type="entry name" value="PaaI_thioesterase"/>
    <property type="match status" value="1"/>
</dbReference>
<dbReference type="NCBIfam" id="TIGR02286">
    <property type="entry name" value="PaaD"/>
    <property type="match status" value="1"/>
</dbReference>
<gene>
    <name evidence="3" type="primary">paaI</name>
    <name evidence="3" type="ORF">E4Q08_05365</name>
</gene>